<proteinExistence type="predicted"/>
<dbReference type="Pfam" id="PF19279">
    <property type="entry name" value="YegS_C"/>
    <property type="match status" value="1"/>
</dbReference>
<dbReference type="EMBL" id="JBEHZE010000001">
    <property type="protein sequence ID" value="MEX6633395.1"/>
    <property type="molecule type" value="Genomic_DNA"/>
</dbReference>
<dbReference type="InterPro" id="IPR004363">
    <property type="entry name" value="Methylgl_synth"/>
</dbReference>
<dbReference type="Proteomes" id="UP001560685">
    <property type="component" value="Unassembled WGS sequence"/>
</dbReference>
<comment type="caution">
    <text evidence="2">The sequence shown here is derived from an EMBL/GenBank/DDBJ whole genome shotgun (WGS) entry which is preliminary data.</text>
</comment>
<keyword evidence="3" id="KW-1185">Reference proteome</keyword>
<keyword evidence="2" id="KW-0418">Kinase</keyword>
<dbReference type="InterPro" id="IPR016064">
    <property type="entry name" value="NAD/diacylglycerol_kinase_sf"/>
</dbReference>
<dbReference type="GO" id="GO:0016301">
    <property type="term" value="F:kinase activity"/>
    <property type="evidence" value="ECO:0007669"/>
    <property type="project" value="UniProtKB-KW"/>
</dbReference>
<dbReference type="Gene3D" id="2.60.200.40">
    <property type="match status" value="1"/>
</dbReference>
<dbReference type="Gene3D" id="3.40.50.10330">
    <property type="entry name" value="Probable inorganic polyphosphate/atp-NAD kinase, domain 1"/>
    <property type="match status" value="1"/>
</dbReference>
<protein>
    <submittedName>
        <fullName evidence="2">Diacylglycerol kinase family protein</fullName>
    </submittedName>
</protein>
<dbReference type="Pfam" id="PF00781">
    <property type="entry name" value="DAGK_cat"/>
    <property type="match status" value="1"/>
</dbReference>
<dbReference type="InterPro" id="IPR001206">
    <property type="entry name" value="Diacylglycerol_kinase_cat_dom"/>
</dbReference>
<keyword evidence="2" id="KW-0808">Transferase</keyword>
<dbReference type="SUPFAM" id="SSF111331">
    <property type="entry name" value="NAD kinase/diacylglycerol kinase-like"/>
    <property type="match status" value="1"/>
</dbReference>
<dbReference type="PANTHER" id="PTHR30492">
    <property type="entry name" value="METHYLGLYOXAL SYNTHASE"/>
    <property type="match status" value="1"/>
</dbReference>
<dbReference type="PANTHER" id="PTHR30492:SF0">
    <property type="entry name" value="METHYLGLYOXAL SYNTHASE"/>
    <property type="match status" value="1"/>
</dbReference>
<dbReference type="InterPro" id="IPR017438">
    <property type="entry name" value="ATP-NAD_kinase_N"/>
</dbReference>
<gene>
    <name evidence="2" type="ORF">ABFZ84_07510</name>
</gene>
<dbReference type="SMART" id="SM00046">
    <property type="entry name" value="DAGKc"/>
    <property type="match status" value="1"/>
</dbReference>
<evidence type="ECO:0000313" key="3">
    <source>
        <dbReference type="Proteomes" id="UP001560685"/>
    </source>
</evidence>
<feature type="domain" description="DAGKc" evidence="1">
    <location>
        <begin position="1"/>
        <end position="130"/>
    </location>
</feature>
<dbReference type="RefSeq" id="WP_369313352.1">
    <property type="nucleotide sequence ID" value="NZ_JBEHZE010000001.1"/>
</dbReference>
<reference evidence="2 3" key="1">
    <citation type="submission" date="2024-05" db="EMBL/GenBank/DDBJ databases">
        <title>Three bacterial strains, DH-69, EH-24, and ECK-19 isolated from coastal sediments.</title>
        <authorList>
            <person name="Ye Y.-Q."/>
            <person name="Du Z.-J."/>
        </authorList>
    </citation>
    <scope>NUCLEOTIDE SEQUENCE [LARGE SCALE GENOMIC DNA]</scope>
    <source>
        <strain evidence="2 3">ECK-19</strain>
    </source>
</reference>
<dbReference type="InterPro" id="IPR045540">
    <property type="entry name" value="YegS/DAGK_C"/>
</dbReference>
<evidence type="ECO:0000259" key="1">
    <source>
        <dbReference type="PROSITE" id="PS50146"/>
    </source>
</evidence>
<evidence type="ECO:0000313" key="2">
    <source>
        <dbReference type="EMBL" id="MEX6633395.1"/>
    </source>
</evidence>
<sequence length="297" mass="31663">MKNALVLINECSGAVSTLGVKECISGLSEHISDIAHITVANGHPRILIEKAKKAIETGNTEYIIVLGGDGTLAAIAGIVAGHNVKLVPLPGGTMNAFSRDLGYNADLRTAIAQIPTLKERAVDLAFANEFAFLNNIVFGTYTAVADSREQLRDAEGIFETIDSVTEIIGSLTHTTVEQYRLHIDGQERVAETNTIMAANNVYEGAEALRPIRSSLDKGVIGLYVASSSSALDFITTLSDAVTGNLANSELIDFRECEKLSVSTDSGYLSVTIDGEAMELPSPINVETRQKALRVLAP</sequence>
<name>A0ABV3Z3M6_9PROT</name>
<accession>A0ABV3Z3M6</accession>
<organism evidence="2 3">
    <name type="scientific">Hyphococcus lacteus</name>
    <dbReference type="NCBI Taxonomy" id="3143536"/>
    <lineage>
        <taxon>Bacteria</taxon>
        <taxon>Pseudomonadati</taxon>
        <taxon>Pseudomonadota</taxon>
        <taxon>Alphaproteobacteria</taxon>
        <taxon>Parvularculales</taxon>
        <taxon>Parvularculaceae</taxon>
        <taxon>Hyphococcus</taxon>
    </lineage>
</organism>
<dbReference type="PROSITE" id="PS50146">
    <property type="entry name" value="DAGK"/>
    <property type="match status" value="1"/>
</dbReference>